<dbReference type="RefSeq" id="WP_057746104.1">
    <property type="nucleotide sequence ID" value="NZ_AZEF01000042.1"/>
</dbReference>
<dbReference type="CDD" id="cd09756">
    <property type="entry name" value="Cas5_I-E"/>
    <property type="match status" value="1"/>
</dbReference>
<evidence type="ECO:0000313" key="3">
    <source>
        <dbReference type="Proteomes" id="UP000051621"/>
    </source>
</evidence>
<comment type="caution">
    <text evidence="2">The sequence shown here is derived from an EMBL/GenBank/DDBJ whole genome shotgun (WGS) entry which is preliminary data.</text>
</comment>
<dbReference type="Pfam" id="PF09704">
    <property type="entry name" value="Cas_Cas5d"/>
    <property type="match status" value="1"/>
</dbReference>
<dbReference type="InterPro" id="IPR010147">
    <property type="entry name" value="CRISPR-assoc_prot_CasD"/>
</dbReference>
<name>A0A0R1M8B0_9LACO</name>
<dbReference type="InterPro" id="IPR021124">
    <property type="entry name" value="CRISPR-assoc_prot_Cas5"/>
</dbReference>
<proteinExistence type="predicted"/>
<keyword evidence="3" id="KW-1185">Reference proteome</keyword>
<dbReference type="GO" id="GO:0051607">
    <property type="term" value="P:defense response to virus"/>
    <property type="evidence" value="ECO:0007669"/>
    <property type="project" value="UniProtKB-KW"/>
</dbReference>
<dbReference type="OrthoDB" id="3189549at2"/>
<dbReference type="GO" id="GO:0003723">
    <property type="term" value="F:RNA binding"/>
    <property type="evidence" value="ECO:0007669"/>
    <property type="project" value="InterPro"/>
</dbReference>
<dbReference type="STRING" id="1423731.FC81_GL002055"/>
<keyword evidence="1" id="KW-0051">Antiviral defense</keyword>
<reference evidence="2 3" key="1">
    <citation type="journal article" date="2015" name="Genome Announc.">
        <title>Expanding the biotechnology potential of lactobacilli through comparative genomics of 213 strains and associated genera.</title>
        <authorList>
            <person name="Sun Z."/>
            <person name="Harris H.M."/>
            <person name="McCann A."/>
            <person name="Guo C."/>
            <person name="Argimon S."/>
            <person name="Zhang W."/>
            <person name="Yang X."/>
            <person name="Jeffery I.B."/>
            <person name="Cooney J.C."/>
            <person name="Kagawa T.F."/>
            <person name="Liu W."/>
            <person name="Song Y."/>
            <person name="Salvetti E."/>
            <person name="Wrobel A."/>
            <person name="Rasinkangas P."/>
            <person name="Parkhill J."/>
            <person name="Rea M.C."/>
            <person name="O'Sullivan O."/>
            <person name="Ritari J."/>
            <person name="Douillard F.P."/>
            <person name="Paul Ross R."/>
            <person name="Yang R."/>
            <person name="Briner A.E."/>
            <person name="Felis G.E."/>
            <person name="de Vos W.M."/>
            <person name="Barrangou R."/>
            <person name="Klaenhammer T.R."/>
            <person name="Caufield P.W."/>
            <person name="Cui Y."/>
            <person name="Zhang H."/>
            <person name="O'Toole P.W."/>
        </authorList>
    </citation>
    <scope>NUCLEOTIDE SEQUENCE [LARGE SCALE GENOMIC DNA]</scope>
    <source>
        <strain evidence="2 3">DSM 19910</strain>
    </source>
</reference>
<organism evidence="2 3">
    <name type="scientific">Liquorilactobacillus capillatus DSM 19910</name>
    <dbReference type="NCBI Taxonomy" id="1423731"/>
    <lineage>
        <taxon>Bacteria</taxon>
        <taxon>Bacillati</taxon>
        <taxon>Bacillota</taxon>
        <taxon>Bacilli</taxon>
        <taxon>Lactobacillales</taxon>
        <taxon>Lactobacillaceae</taxon>
        <taxon>Liquorilactobacillus</taxon>
    </lineage>
</organism>
<protein>
    <submittedName>
        <fullName evidence="2">CRISPR-associated protein</fullName>
    </submittedName>
</protein>
<dbReference type="NCBIfam" id="TIGR01868">
    <property type="entry name" value="casD_Cas5e"/>
    <property type="match status" value="1"/>
</dbReference>
<evidence type="ECO:0000313" key="2">
    <source>
        <dbReference type="EMBL" id="KRL00523.1"/>
    </source>
</evidence>
<dbReference type="AlphaFoldDB" id="A0A0R1M8B0"/>
<dbReference type="NCBIfam" id="TIGR02593">
    <property type="entry name" value="CRISPR_cas5"/>
    <property type="match status" value="1"/>
</dbReference>
<dbReference type="GO" id="GO:0043571">
    <property type="term" value="P:maintenance of CRISPR repeat elements"/>
    <property type="evidence" value="ECO:0007669"/>
    <property type="project" value="InterPro"/>
</dbReference>
<sequence length="237" mass="27507">MKTLTIRLNAPLQSFGNEATFARRTTWKYPSKSAVIGMLSAAMGYRRNNSRIADLNRLKFAVRIDQPGQTMTDYQTVEWKSDTRKITYRDYLQDAIFVVAVGSEDERLIDTLRTALRHPKFQLFIGRRANTPAGPLQLYLFNHQNPVQVLTDFKWQASEWFRKKTKKEFVSLEMIADAELLSDSNGDPELVKDRIISLDQRYRQIGFRAVSHTQVQLNNDKFKKQIVGTEHDVMNFL</sequence>
<dbReference type="InterPro" id="IPR013422">
    <property type="entry name" value="CRISPR-assoc_prot_Cas5_N"/>
</dbReference>
<dbReference type="Proteomes" id="UP000051621">
    <property type="component" value="Unassembled WGS sequence"/>
</dbReference>
<dbReference type="PATRIC" id="fig|1423731.3.peg.2112"/>
<dbReference type="Gene3D" id="3.30.70.2660">
    <property type="match status" value="1"/>
</dbReference>
<dbReference type="EMBL" id="AZEF01000042">
    <property type="protein sequence ID" value="KRL00523.1"/>
    <property type="molecule type" value="Genomic_DNA"/>
</dbReference>
<evidence type="ECO:0000256" key="1">
    <source>
        <dbReference type="ARBA" id="ARBA00023118"/>
    </source>
</evidence>
<accession>A0A0R1M8B0</accession>
<gene>
    <name evidence="2" type="ORF">FC81_GL002055</name>
</gene>